<dbReference type="AlphaFoldDB" id="A0A3N9WEH9"/>
<dbReference type="Proteomes" id="UP000282312">
    <property type="component" value="Unassembled WGS sequence"/>
</dbReference>
<proteinExistence type="predicted"/>
<evidence type="ECO:0000313" key="1">
    <source>
        <dbReference type="EMBL" id="RQW99038.1"/>
    </source>
</evidence>
<dbReference type="EMBL" id="QGSZ01000279">
    <property type="protein sequence ID" value="RQW99038.1"/>
    <property type="molecule type" value="Genomic_DNA"/>
</dbReference>
<organism evidence="1 2">
    <name type="scientific">Micromonospora inaquosa</name>
    <dbReference type="NCBI Taxonomy" id="2203716"/>
    <lineage>
        <taxon>Bacteria</taxon>
        <taxon>Bacillati</taxon>
        <taxon>Actinomycetota</taxon>
        <taxon>Actinomycetes</taxon>
        <taxon>Micromonosporales</taxon>
        <taxon>Micromonosporaceae</taxon>
        <taxon>Micromonospora</taxon>
    </lineage>
</organism>
<keyword evidence="2" id="KW-1185">Reference proteome</keyword>
<evidence type="ECO:0000313" key="2">
    <source>
        <dbReference type="Proteomes" id="UP000282312"/>
    </source>
</evidence>
<reference evidence="1 2" key="1">
    <citation type="submission" date="2018-05" db="EMBL/GenBank/DDBJ databases">
        <title>Micromonospora from Atacama Desert.</title>
        <authorList>
            <person name="Carro L."/>
            <person name="Goodfellow M."/>
            <person name="Klenk H.-P."/>
        </authorList>
    </citation>
    <scope>NUCLEOTIDE SEQUENCE [LARGE SCALE GENOMIC DNA]</scope>
    <source>
        <strain evidence="1 2">LB39</strain>
    </source>
</reference>
<sequence>MSSMITVPAHRNIDLDQLRRMLTDQSTRALDVKAGAGRMRAVAGNLVLDGTEPQLGPEGVTMTSGTYTVNDVATAGLADKLGIPVAYLRRLAAEHPDLFDDNVNGWLARDPRSFLIRCLRNDTGGGIVRAVLSDRYNRIDNLDVLFAALDGIRRANVRVQFAGCDLTDRRMYLRVYSPQVQVAAPRLLARYRSPFDGRAGSELPIVSAGFLISNSETGAGAFSIAPWVRFEVCRNGMVIRRNALRRTHIGSRMTGSDGVVTASEETTRRTLDLITSRTTDAVTAFLDADYIAEVLRELDTAAGTPVTDPNATLKIVGQRLKYSEEQQRDILAHFIAGADPTAGGVMHAVTSVAQTLSDADAAHGLEATAVQALHLAATTA</sequence>
<comment type="caution">
    <text evidence="1">The sequence shown here is derived from an EMBL/GenBank/DDBJ whole genome shotgun (WGS) entry which is preliminary data.</text>
</comment>
<accession>A0A3N9WEH9</accession>
<gene>
    <name evidence="1" type="ORF">DLJ59_25865</name>
</gene>
<dbReference type="OrthoDB" id="2679764at2"/>
<name>A0A3N9WEH9_9ACTN</name>
<protein>
    <submittedName>
        <fullName evidence="1">DUF932 domain-containing protein</fullName>
    </submittedName>
</protein>